<dbReference type="PROSITE" id="PS00065">
    <property type="entry name" value="D_2_HYDROXYACID_DH_1"/>
    <property type="match status" value="1"/>
</dbReference>
<dbReference type="Proteomes" id="UP001596379">
    <property type="component" value="Unassembled WGS sequence"/>
</dbReference>
<keyword evidence="1" id="KW-0479">Metal-binding</keyword>
<evidence type="ECO:0000313" key="6">
    <source>
        <dbReference type="Proteomes" id="UP001596379"/>
    </source>
</evidence>
<evidence type="ECO:0000313" key="5">
    <source>
        <dbReference type="EMBL" id="MFC7298703.1"/>
    </source>
</evidence>
<dbReference type="EMBL" id="JBHTCC010000002">
    <property type="protein sequence ID" value="MFC7298703.1"/>
    <property type="molecule type" value="Genomic_DNA"/>
</dbReference>
<name>A0ABW2J5J6_9BURK</name>
<dbReference type="Gene3D" id="3.90.180.10">
    <property type="entry name" value="Medium-chain alcohol dehydrogenases, catalytic domain"/>
    <property type="match status" value="1"/>
</dbReference>
<dbReference type="Pfam" id="PF00107">
    <property type="entry name" value="ADH_zinc_N"/>
    <property type="match status" value="1"/>
</dbReference>
<dbReference type="RefSeq" id="WP_012078781.1">
    <property type="nucleotide sequence ID" value="NZ_JBHTCC010000002.1"/>
</dbReference>
<evidence type="ECO:0000259" key="4">
    <source>
        <dbReference type="Pfam" id="PF00107"/>
    </source>
</evidence>
<accession>A0ABW2J5J6</accession>
<evidence type="ECO:0000256" key="3">
    <source>
        <dbReference type="ARBA" id="ARBA00023002"/>
    </source>
</evidence>
<dbReference type="InterPro" id="IPR047109">
    <property type="entry name" value="CAD-like"/>
</dbReference>
<dbReference type="SUPFAM" id="SSF51735">
    <property type="entry name" value="NAD(P)-binding Rossmann-fold domains"/>
    <property type="match status" value="1"/>
</dbReference>
<evidence type="ECO:0000256" key="1">
    <source>
        <dbReference type="ARBA" id="ARBA00022723"/>
    </source>
</evidence>
<dbReference type="PANTHER" id="PTHR42683">
    <property type="entry name" value="ALDEHYDE REDUCTASE"/>
    <property type="match status" value="1"/>
</dbReference>
<gene>
    <name evidence="5" type="ORF">ACFQO0_09670</name>
</gene>
<dbReference type="InterPro" id="IPR036291">
    <property type="entry name" value="NAD(P)-bd_dom_sf"/>
</dbReference>
<proteinExistence type="predicted"/>
<reference evidence="6" key="1">
    <citation type="journal article" date="2019" name="Int. J. Syst. Evol. Microbiol.">
        <title>The Global Catalogue of Microorganisms (GCM) 10K type strain sequencing project: providing services to taxonomists for standard genome sequencing and annotation.</title>
        <authorList>
            <consortium name="The Broad Institute Genomics Platform"/>
            <consortium name="The Broad Institute Genome Sequencing Center for Infectious Disease"/>
            <person name="Wu L."/>
            <person name="Ma J."/>
        </authorList>
    </citation>
    <scope>NUCLEOTIDE SEQUENCE [LARGE SCALE GENOMIC DNA]</scope>
    <source>
        <strain evidence="6">CCUG 36956</strain>
    </source>
</reference>
<comment type="caution">
    <text evidence="5">The sequence shown here is derived from an EMBL/GenBank/DDBJ whole genome shotgun (WGS) entry which is preliminary data.</text>
</comment>
<keyword evidence="6" id="KW-1185">Reference proteome</keyword>
<organism evidence="5 6">
    <name type="scientific">Herminiimonas aquatilis</name>
    <dbReference type="NCBI Taxonomy" id="345342"/>
    <lineage>
        <taxon>Bacteria</taxon>
        <taxon>Pseudomonadati</taxon>
        <taxon>Pseudomonadota</taxon>
        <taxon>Betaproteobacteria</taxon>
        <taxon>Burkholderiales</taxon>
        <taxon>Oxalobacteraceae</taxon>
        <taxon>Herminiimonas</taxon>
    </lineage>
</organism>
<protein>
    <submittedName>
        <fullName evidence="5">Zinc-binding dehydrogenase</fullName>
    </submittedName>
</protein>
<dbReference type="Gene3D" id="3.40.50.720">
    <property type="entry name" value="NAD(P)-binding Rossmann-like Domain"/>
    <property type="match status" value="1"/>
</dbReference>
<keyword evidence="3" id="KW-0560">Oxidoreductase</keyword>
<feature type="domain" description="Alcohol dehydrogenase-like C-terminal" evidence="4">
    <location>
        <begin position="35"/>
        <end position="151"/>
    </location>
</feature>
<evidence type="ECO:0000256" key="2">
    <source>
        <dbReference type="ARBA" id="ARBA00022833"/>
    </source>
</evidence>
<dbReference type="InterPro" id="IPR013149">
    <property type="entry name" value="ADH-like_C"/>
</dbReference>
<sequence>MSKPLRHCCVPVSPRIHRCVKIGPGQKVGIIGLGGLGYMGVKFAKAMDAHVVMITTSPDKGKDADEILVSRDPAAMTKHAGSFDFLLNTIPVCHDANPYLGLLKLDGKMGMVGVLTELEPIVGANLIFGRKSMFGSGIGGMTETQEMLDFCGEHNIISDVKMIAIKDVNHA</sequence>
<keyword evidence="2" id="KW-0862">Zinc</keyword>
<dbReference type="InterPro" id="IPR029752">
    <property type="entry name" value="D-isomer_DH_CS1"/>
</dbReference>